<keyword evidence="1" id="KW-1133">Transmembrane helix</keyword>
<dbReference type="EMBL" id="FNRJ01000035">
    <property type="protein sequence ID" value="SEB18533.1"/>
    <property type="molecule type" value="Genomic_DNA"/>
</dbReference>
<dbReference type="AlphaFoldDB" id="A0A1H4H9L8"/>
<dbReference type="Proteomes" id="UP000242469">
    <property type="component" value="Unassembled WGS sequence"/>
</dbReference>
<evidence type="ECO:0000256" key="1">
    <source>
        <dbReference type="SAM" id="Phobius"/>
    </source>
</evidence>
<accession>A0A1H4H9L8</accession>
<name>A0A1H4H9L8_9GAMM</name>
<keyword evidence="1" id="KW-0812">Transmembrane</keyword>
<keyword evidence="3" id="KW-1185">Reference proteome</keyword>
<feature type="transmembrane region" description="Helical" evidence="1">
    <location>
        <begin position="100"/>
        <end position="121"/>
    </location>
</feature>
<evidence type="ECO:0008006" key="4">
    <source>
        <dbReference type="Google" id="ProtNLM"/>
    </source>
</evidence>
<feature type="transmembrane region" description="Helical" evidence="1">
    <location>
        <begin position="61"/>
        <end position="88"/>
    </location>
</feature>
<dbReference type="OrthoDB" id="678065at2"/>
<feature type="transmembrane region" description="Helical" evidence="1">
    <location>
        <begin position="7"/>
        <end position="27"/>
    </location>
</feature>
<protein>
    <recommendedName>
        <fullName evidence="4">Signal peptide-containing protein</fullName>
    </recommendedName>
</protein>
<sequence>MRILQKIGIYFLMLVFAAVVAGIYGMLHDQISYTFSEEYFTQFKFKQFGIPWAYENPRLGAAYVGALATWWMGIIVFIFLGLFGFMLHSPRQMVLSLSKSFLVVIGVTLLTGFAGLALGYYQVNEETVSQYMQWVRPGVTNPIQFVRVGFMHNASYLGGLTGLLSGIAYLVVSKLRYNKSSQQDSLTRASA</sequence>
<evidence type="ECO:0000313" key="3">
    <source>
        <dbReference type="Proteomes" id="UP000242469"/>
    </source>
</evidence>
<organism evidence="2 3">
    <name type="scientific">Marinobacterium iners DSM 11526</name>
    <dbReference type="NCBI Taxonomy" id="1122198"/>
    <lineage>
        <taxon>Bacteria</taxon>
        <taxon>Pseudomonadati</taxon>
        <taxon>Pseudomonadota</taxon>
        <taxon>Gammaproteobacteria</taxon>
        <taxon>Oceanospirillales</taxon>
        <taxon>Oceanospirillaceae</taxon>
        <taxon>Marinobacterium</taxon>
    </lineage>
</organism>
<proteinExistence type="predicted"/>
<evidence type="ECO:0000313" key="2">
    <source>
        <dbReference type="EMBL" id="SEB18533.1"/>
    </source>
</evidence>
<dbReference type="STRING" id="1122198.SAMN02745729_1353"/>
<keyword evidence="1" id="KW-0472">Membrane</keyword>
<gene>
    <name evidence="2" type="ORF">SAMN02745729_1353</name>
</gene>
<feature type="transmembrane region" description="Helical" evidence="1">
    <location>
        <begin position="154"/>
        <end position="172"/>
    </location>
</feature>
<reference evidence="3" key="1">
    <citation type="submission" date="2016-10" db="EMBL/GenBank/DDBJ databases">
        <authorList>
            <person name="Varghese N."/>
            <person name="Submissions S."/>
        </authorList>
    </citation>
    <scope>NUCLEOTIDE SEQUENCE [LARGE SCALE GENOMIC DNA]</scope>
    <source>
        <strain evidence="3">DSM 11526</strain>
    </source>
</reference>